<evidence type="ECO:0000259" key="11">
    <source>
        <dbReference type="Pfam" id="PF02880"/>
    </source>
</evidence>
<evidence type="ECO:0000256" key="4">
    <source>
        <dbReference type="ARBA" id="ARBA00022723"/>
    </source>
</evidence>
<dbReference type="Pfam" id="PF02879">
    <property type="entry name" value="PGM_PMM_II"/>
    <property type="match status" value="1"/>
</dbReference>
<protein>
    <submittedName>
        <fullName evidence="12">Phospho-sugar mutase</fullName>
    </submittedName>
</protein>
<keyword evidence="6" id="KW-0413">Isomerase</keyword>
<keyword evidence="13" id="KW-1185">Reference proteome</keyword>
<proteinExistence type="inferred from homology"/>
<dbReference type="GO" id="GO:0008973">
    <property type="term" value="F:phosphopentomutase activity"/>
    <property type="evidence" value="ECO:0007669"/>
    <property type="project" value="TreeGrafter"/>
</dbReference>
<name>A0AAE9Y463_9ACTN</name>
<comment type="cofactor">
    <cofactor evidence="1">
        <name>Mg(2+)</name>
        <dbReference type="ChEBI" id="CHEBI:18420"/>
    </cofactor>
</comment>
<evidence type="ECO:0000313" key="13">
    <source>
        <dbReference type="Proteomes" id="UP001216390"/>
    </source>
</evidence>
<dbReference type="InterPro" id="IPR005845">
    <property type="entry name" value="A-D-PHexomutase_a/b/a-II"/>
</dbReference>
<feature type="domain" description="Alpha-D-phosphohexomutase alpha/beta/alpha" evidence="10">
    <location>
        <begin position="222"/>
        <end position="322"/>
    </location>
</feature>
<reference evidence="12" key="1">
    <citation type="submission" date="2023-01" db="EMBL/GenBank/DDBJ databases">
        <title>The diversity of Class Acidimicrobiia in South China Sea sediment environments and the proposal of Iamia marina sp. nov., a novel species of the genus Iamia.</title>
        <authorList>
            <person name="He Y."/>
            <person name="Tian X."/>
        </authorList>
    </citation>
    <scope>NUCLEOTIDE SEQUENCE</scope>
    <source>
        <strain evidence="12">DSM 19957</strain>
    </source>
</reference>
<evidence type="ECO:0000256" key="2">
    <source>
        <dbReference type="ARBA" id="ARBA00010231"/>
    </source>
</evidence>
<keyword evidence="5 7" id="KW-0460">Magnesium</keyword>
<evidence type="ECO:0000259" key="9">
    <source>
        <dbReference type="Pfam" id="PF02878"/>
    </source>
</evidence>
<sequence>MAADAPPSEPLGALLARVRSWADDDPSPSTASELHGLATAAEAGDQDAEDRLRDLFRGALEFGTAGLRGALGPGPDRMNLAVVRRAAAGVAAWVAARDVPPAVAIGRDARHGSERFVEEAAAVLGGAGLQVHVLPAPVPTPVLAYATRHMDVGAGLMVTASHNPAADNGCKIYDDEGRQVAEADATAIARAMDAAGRLSDLPLAAASDPRRHQVGPEIVDAYLAATRRTVLGPARPRTPVEVAYTALHGVGSPVVRQAARASGFITLHEVEAQAAADPDFPTVAFPNPEEPGALDLLLAHAAYVGADVAVANDPDADRLALAVWDRSAGERSDPGAWRVLGGDQLGWLLADHLVRRGGLPADGLVATTIVSSTLLRDLAREAGLAYAETLTGFKWLSRAPGDGQPLVLAYEEALGYCVGDLLRDKDGIGALLLAAELVSDLLAEGRTAFDALDHIARRHGVHATGQWSARLEGADGAARIVAAMARLRSTPPATVGGRRVASVTDLAAGAPSRGLPPADVVGLALEGARVVVRPSGTEPKLKCYVEVVEPVAEGADVAAVRARAHEGLAGLLAAVPDALGLA</sequence>
<dbReference type="InterPro" id="IPR016066">
    <property type="entry name" value="A-D-PHexomutase_CS"/>
</dbReference>
<dbReference type="InterPro" id="IPR005843">
    <property type="entry name" value="A-D-PHexomutase_C"/>
</dbReference>
<dbReference type="Pfam" id="PF02880">
    <property type="entry name" value="PGM_PMM_III"/>
    <property type="match status" value="1"/>
</dbReference>
<dbReference type="Pfam" id="PF02878">
    <property type="entry name" value="PGM_PMM_I"/>
    <property type="match status" value="1"/>
</dbReference>
<accession>A0AAE9Y463</accession>
<dbReference type="PANTHER" id="PTHR45745:SF1">
    <property type="entry name" value="PHOSPHOGLUCOMUTASE 2B-RELATED"/>
    <property type="match status" value="1"/>
</dbReference>
<dbReference type="InterPro" id="IPR036900">
    <property type="entry name" value="A-D-PHexomutase_C_sf"/>
</dbReference>
<dbReference type="PRINTS" id="PR00509">
    <property type="entry name" value="PGMPMM"/>
</dbReference>
<dbReference type="PANTHER" id="PTHR45745">
    <property type="entry name" value="PHOSPHOMANNOMUTASE 45A"/>
    <property type="match status" value="1"/>
</dbReference>
<dbReference type="SUPFAM" id="SSF55957">
    <property type="entry name" value="Phosphoglucomutase, C-terminal domain"/>
    <property type="match status" value="1"/>
</dbReference>
<dbReference type="InterPro" id="IPR005844">
    <property type="entry name" value="A-D-PHexomutase_a/b/a-I"/>
</dbReference>
<dbReference type="CDD" id="cd05799">
    <property type="entry name" value="PGM2"/>
    <property type="match status" value="1"/>
</dbReference>
<dbReference type="SUPFAM" id="SSF53738">
    <property type="entry name" value="Phosphoglucomutase, first 3 domains"/>
    <property type="match status" value="3"/>
</dbReference>
<evidence type="ECO:0000256" key="1">
    <source>
        <dbReference type="ARBA" id="ARBA00001946"/>
    </source>
</evidence>
<evidence type="ECO:0000256" key="7">
    <source>
        <dbReference type="RuleBase" id="RU004326"/>
    </source>
</evidence>
<dbReference type="EMBL" id="CP116942">
    <property type="protein sequence ID" value="WCO65670.1"/>
    <property type="molecule type" value="Genomic_DNA"/>
</dbReference>
<evidence type="ECO:0000259" key="8">
    <source>
        <dbReference type="Pfam" id="PF00408"/>
    </source>
</evidence>
<evidence type="ECO:0000259" key="10">
    <source>
        <dbReference type="Pfam" id="PF02879"/>
    </source>
</evidence>
<evidence type="ECO:0000256" key="5">
    <source>
        <dbReference type="ARBA" id="ARBA00022842"/>
    </source>
</evidence>
<dbReference type="Pfam" id="PF00408">
    <property type="entry name" value="PGM_PMM_IV"/>
    <property type="match status" value="1"/>
</dbReference>
<keyword evidence="4 7" id="KW-0479">Metal-binding</keyword>
<evidence type="ECO:0000313" key="12">
    <source>
        <dbReference type="EMBL" id="WCO65670.1"/>
    </source>
</evidence>
<feature type="domain" description="Alpha-D-phosphohexomutase alpha/beta/alpha" evidence="11">
    <location>
        <begin position="342"/>
        <end position="450"/>
    </location>
</feature>
<dbReference type="Gene3D" id="3.40.120.10">
    <property type="entry name" value="Alpha-D-Glucose-1,6-Bisphosphate, subunit A, domain 3"/>
    <property type="match status" value="3"/>
</dbReference>
<dbReference type="InterPro" id="IPR016055">
    <property type="entry name" value="A-D-PHexomutase_a/b/a-I/II/III"/>
</dbReference>
<dbReference type="KEGG" id="ima:PO878_14290"/>
<evidence type="ECO:0000256" key="3">
    <source>
        <dbReference type="ARBA" id="ARBA00022553"/>
    </source>
</evidence>
<dbReference type="Gene3D" id="3.30.310.50">
    <property type="entry name" value="Alpha-D-phosphohexomutase, C-terminal domain"/>
    <property type="match status" value="1"/>
</dbReference>
<keyword evidence="3" id="KW-0597">Phosphoprotein</keyword>
<evidence type="ECO:0000256" key="6">
    <source>
        <dbReference type="ARBA" id="ARBA00023235"/>
    </source>
</evidence>
<dbReference type="RefSeq" id="WP_272735197.1">
    <property type="nucleotide sequence ID" value="NZ_CP116942.1"/>
</dbReference>
<gene>
    <name evidence="12" type="ORF">PO878_14290</name>
</gene>
<organism evidence="12 13">
    <name type="scientific">Iamia majanohamensis</name>
    <dbReference type="NCBI Taxonomy" id="467976"/>
    <lineage>
        <taxon>Bacteria</taxon>
        <taxon>Bacillati</taxon>
        <taxon>Actinomycetota</taxon>
        <taxon>Acidimicrobiia</taxon>
        <taxon>Acidimicrobiales</taxon>
        <taxon>Iamiaceae</taxon>
        <taxon>Iamia</taxon>
    </lineage>
</organism>
<feature type="domain" description="Alpha-D-phosphohexomutase C-terminal" evidence="8">
    <location>
        <begin position="520"/>
        <end position="560"/>
    </location>
</feature>
<dbReference type="GO" id="GO:0006166">
    <property type="term" value="P:purine ribonucleoside salvage"/>
    <property type="evidence" value="ECO:0007669"/>
    <property type="project" value="TreeGrafter"/>
</dbReference>
<dbReference type="InterPro" id="IPR005846">
    <property type="entry name" value="A-D-PHexomutase_a/b/a-III"/>
</dbReference>
<comment type="similarity">
    <text evidence="2 7">Belongs to the phosphohexose mutase family.</text>
</comment>
<dbReference type="Proteomes" id="UP001216390">
    <property type="component" value="Chromosome"/>
</dbReference>
<dbReference type="GO" id="GO:0005975">
    <property type="term" value="P:carbohydrate metabolic process"/>
    <property type="evidence" value="ECO:0007669"/>
    <property type="project" value="InterPro"/>
</dbReference>
<dbReference type="PROSITE" id="PS00710">
    <property type="entry name" value="PGM_PMM"/>
    <property type="match status" value="1"/>
</dbReference>
<dbReference type="InterPro" id="IPR005841">
    <property type="entry name" value="Alpha-D-phosphohexomutase_SF"/>
</dbReference>
<dbReference type="AlphaFoldDB" id="A0AAE9Y463"/>
<dbReference type="GO" id="GO:0000287">
    <property type="term" value="F:magnesium ion binding"/>
    <property type="evidence" value="ECO:0007669"/>
    <property type="project" value="InterPro"/>
</dbReference>
<feature type="domain" description="Alpha-D-phosphohexomutase alpha/beta/alpha" evidence="9">
    <location>
        <begin position="61"/>
        <end position="194"/>
    </location>
</feature>